<evidence type="ECO:0000256" key="1">
    <source>
        <dbReference type="ARBA" id="ARBA00000815"/>
    </source>
</evidence>
<accession>A0A1G9M1B0</accession>
<evidence type="ECO:0000256" key="9">
    <source>
        <dbReference type="HAMAP-Rule" id="MF_00060"/>
    </source>
</evidence>
<dbReference type="PANTHER" id="PTHR30457">
    <property type="entry name" value="5'-NUCLEOTIDASE SURE"/>
    <property type="match status" value="1"/>
</dbReference>
<dbReference type="InterPro" id="IPR002828">
    <property type="entry name" value="SurE-like_Pase/nucleotidase"/>
</dbReference>
<evidence type="ECO:0000259" key="10">
    <source>
        <dbReference type="Pfam" id="PF01975"/>
    </source>
</evidence>
<dbReference type="GO" id="GO:0000166">
    <property type="term" value="F:nucleotide binding"/>
    <property type="evidence" value="ECO:0007669"/>
    <property type="project" value="UniProtKB-KW"/>
</dbReference>
<organism evidence="11 12">
    <name type="scientific">Dendrosporobacter quercicolus</name>
    <dbReference type="NCBI Taxonomy" id="146817"/>
    <lineage>
        <taxon>Bacteria</taxon>
        <taxon>Bacillati</taxon>
        <taxon>Bacillota</taxon>
        <taxon>Negativicutes</taxon>
        <taxon>Selenomonadales</taxon>
        <taxon>Sporomusaceae</taxon>
        <taxon>Dendrosporobacter</taxon>
    </lineage>
</organism>
<dbReference type="EMBL" id="FNHB01000001">
    <property type="protein sequence ID" value="SDL67751.1"/>
    <property type="molecule type" value="Genomic_DNA"/>
</dbReference>
<dbReference type="InterPro" id="IPR030048">
    <property type="entry name" value="SurE"/>
</dbReference>
<evidence type="ECO:0000256" key="5">
    <source>
        <dbReference type="ARBA" id="ARBA00022490"/>
    </source>
</evidence>
<evidence type="ECO:0000256" key="6">
    <source>
        <dbReference type="ARBA" id="ARBA00022723"/>
    </source>
</evidence>
<proteinExistence type="inferred from homology"/>
<dbReference type="GO" id="GO:0004309">
    <property type="term" value="F:exopolyphosphatase activity"/>
    <property type="evidence" value="ECO:0007669"/>
    <property type="project" value="TreeGrafter"/>
</dbReference>
<dbReference type="SUPFAM" id="SSF64167">
    <property type="entry name" value="SurE-like"/>
    <property type="match status" value="1"/>
</dbReference>
<comment type="cofactor">
    <cofactor evidence="9">
        <name>a divalent metal cation</name>
        <dbReference type="ChEBI" id="CHEBI:60240"/>
    </cofactor>
    <text evidence="9">Binds 1 divalent metal cation per subunit.</text>
</comment>
<comment type="catalytic activity">
    <reaction evidence="1 9">
        <text>a ribonucleoside 5'-phosphate + H2O = a ribonucleoside + phosphate</text>
        <dbReference type="Rhea" id="RHEA:12484"/>
        <dbReference type="ChEBI" id="CHEBI:15377"/>
        <dbReference type="ChEBI" id="CHEBI:18254"/>
        <dbReference type="ChEBI" id="CHEBI:43474"/>
        <dbReference type="ChEBI" id="CHEBI:58043"/>
        <dbReference type="EC" id="3.1.3.5"/>
    </reaction>
</comment>
<keyword evidence="6 9" id="KW-0479">Metal-binding</keyword>
<dbReference type="STRING" id="146817.SAMN04488502_101525"/>
<dbReference type="EC" id="3.1.3.5" evidence="9"/>
<dbReference type="InterPro" id="IPR036523">
    <property type="entry name" value="SurE-like_sf"/>
</dbReference>
<comment type="similarity">
    <text evidence="4 9">Belongs to the SurE nucleotidase family.</text>
</comment>
<feature type="binding site" evidence="9">
    <location>
        <position position="9"/>
    </location>
    <ligand>
        <name>a divalent metal cation</name>
        <dbReference type="ChEBI" id="CHEBI:60240"/>
    </ligand>
</feature>
<dbReference type="GO" id="GO:0008253">
    <property type="term" value="F:5'-nucleotidase activity"/>
    <property type="evidence" value="ECO:0007669"/>
    <property type="project" value="UniProtKB-UniRule"/>
</dbReference>
<dbReference type="NCBIfam" id="NF001492">
    <property type="entry name" value="PRK00346.2-2"/>
    <property type="match status" value="1"/>
</dbReference>
<keyword evidence="7 9" id="KW-0547">Nucleotide-binding</keyword>
<dbReference type="NCBIfam" id="TIGR00087">
    <property type="entry name" value="surE"/>
    <property type="match status" value="1"/>
</dbReference>
<evidence type="ECO:0000256" key="7">
    <source>
        <dbReference type="ARBA" id="ARBA00022741"/>
    </source>
</evidence>
<evidence type="ECO:0000256" key="8">
    <source>
        <dbReference type="ARBA" id="ARBA00022801"/>
    </source>
</evidence>
<dbReference type="HAMAP" id="MF_00060">
    <property type="entry name" value="SurE"/>
    <property type="match status" value="1"/>
</dbReference>
<dbReference type="Gene3D" id="3.40.1210.10">
    <property type="entry name" value="Survival protein SurE-like phosphatase/nucleotidase"/>
    <property type="match status" value="1"/>
</dbReference>
<dbReference type="GO" id="GO:0008254">
    <property type="term" value="F:3'-nucleotidase activity"/>
    <property type="evidence" value="ECO:0007669"/>
    <property type="project" value="TreeGrafter"/>
</dbReference>
<gene>
    <name evidence="9" type="primary">surE</name>
    <name evidence="11" type="ORF">SAMN04488502_101525</name>
</gene>
<dbReference type="PANTHER" id="PTHR30457:SF12">
    <property type="entry name" value="5'_3'-NUCLEOTIDASE SURE"/>
    <property type="match status" value="1"/>
</dbReference>
<keyword evidence="8 9" id="KW-0378">Hydrolase</keyword>
<feature type="binding site" evidence="9">
    <location>
        <position position="96"/>
    </location>
    <ligand>
        <name>a divalent metal cation</name>
        <dbReference type="ChEBI" id="CHEBI:60240"/>
    </ligand>
</feature>
<evidence type="ECO:0000256" key="4">
    <source>
        <dbReference type="ARBA" id="ARBA00011062"/>
    </source>
</evidence>
<dbReference type="FunFam" id="3.40.1210.10:FF:000001">
    <property type="entry name" value="5'/3'-nucleotidase SurE"/>
    <property type="match status" value="1"/>
</dbReference>
<keyword evidence="12" id="KW-1185">Reference proteome</keyword>
<feature type="binding site" evidence="9">
    <location>
        <position position="8"/>
    </location>
    <ligand>
        <name>a divalent metal cation</name>
        <dbReference type="ChEBI" id="CHEBI:60240"/>
    </ligand>
</feature>
<dbReference type="GO" id="GO:0046872">
    <property type="term" value="F:metal ion binding"/>
    <property type="evidence" value="ECO:0007669"/>
    <property type="project" value="UniProtKB-UniRule"/>
</dbReference>
<evidence type="ECO:0000313" key="12">
    <source>
        <dbReference type="Proteomes" id="UP000214880"/>
    </source>
</evidence>
<dbReference type="Proteomes" id="UP000214880">
    <property type="component" value="Unassembled WGS sequence"/>
</dbReference>
<protein>
    <recommendedName>
        <fullName evidence="9">5'-nucleotidase SurE</fullName>
        <ecNumber evidence="9">3.1.3.5</ecNumber>
    </recommendedName>
    <alternativeName>
        <fullName evidence="9">Nucleoside 5'-monophosphate phosphohydrolase</fullName>
    </alternativeName>
</protein>
<evidence type="ECO:0000313" key="11">
    <source>
        <dbReference type="EMBL" id="SDL67751.1"/>
    </source>
</evidence>
<comment type="cofactor">
    <cofactor evidence="2">
        <name>Mg(2+)</name>
        <dbReference type="ChEBI" id="CHEBI:18420"/>
    </cofactor>
</comment>
<dbReference type="RefSeq" id="WP_092067981.1">
    <property type="nucleotide sequence ID" value="NZ_FNHB01000001.1"/>
</dbReference>
<dbReference type="GO" id="GO:0005737">
    <property type="term" value="C:cytoplasm"/>
    <property type="evidence" value="ECO:0007669"/>
    <property type="project" value="UniProtKB-SubCell"/>
</dbReference>
<feature type="binding site" evidence="9">
    <location>
        <position position="39"/>
    </location>
    <ligand>
        <name>a divalent metal cation</name>
        <dbReference type="ChEBI" id="CHEBI:60240"/>
    </ligand>
</feature>
<name>A0A1G9M1B0_9FIRM</name>
<reference evidence="11 12" key="1">
    <citation type="submission" date="2016-10" db="EMBL/GenBank/DDBJ databases">
        <authorList>
            <person name="de Groot N.N."/>
        </authorList>
    </citation>
    <scope>NUCLEOTIDE SEQUENCE [LARGE SCALE GENOMIC DNA]</scope>
    <source>
        <strain evidence="11 12">DSM 1736</strain>
    </source>
</reference>
<feature type="domain" description="Survival protein SurE-like phosphatase/nucleotidase" evidence="10">
    <location>
        <begin position="3"/>
        <end position="188"/>
    </location>
</feature>
<dbReference type="OrthoDB" id="9780815at2"/>
<comment type="function">
    <text evidence="9">Nucleotidase that shows phosphatase activity on nucleoside 5'-monophosphates.</text>
</comment>
<comment type="subcellular location">
    <subcellularLocation>
        <location evidence="3 9">Cytoplasm</location>
    </subcellularLocation>
</comment>
<evidence type="ECO:0000256" key="3">
    <source>
        <dbReference type="ARBA" id="ARBA00004496"/>
    </source>
</evidence>
<keyword evidence="5 9" id="KW-0963">Cytoplasm</keyword>
<dbReference type="NCBIfam" id="NF001490">
    <property type="entry name" value="PRK00346.1-4"/>
    <property type="match status" value="1"/>
</dbReference>
<evidence type="ECO:0000256" key="2">
    <source>
        <dbReference type="ARBA" id="ARBA00001946"/>
    </source>
</evidence>
<dbReference type="AlphaFoldDB" id="A0A1G9M1B0"/>
<sequence>MRILLTNDDGIGAPGIQALWRALSNIGQVTVVAPDAERSATSQAITVHQPIRVDEYCITEPKLCAWRVGGTPTDCVKIAVEELLPAKPDIVVSGINLGPNLGTDVLYSGTVSAAIEGALYGIPAIAVSLDTWQNGDFSIAAGFAAKLAQTVVQKKLPPNTLLNVNVPAVAADQISGVAVTKLGVRQYANTFERRQDPRGRQYYWMGGQIVENDNDADTDIVAIKNKQISVTPIHFDLTNYGLMNMLSDWQLN</sequence>
<dbReference type="Pfam" id="PF01975">
    <property type="entry name" value="SurE"/>
    <property type="match status" value="1"/>
</dbReference>